<feature type="chain" id="PRO_5043827345" evidence="1">
    <location>
        <begin position="22"/>
        <end position="180"/>
    </location>
</feature>
<proteinExistence type="predicted"/>
<dbReference type="EMBL" id="CP108253">
    <property type="protein sequence ID" value="WTU44651.1"/>
    <property type="molecule type" value="Genomic_DNA"/>
</dbReference>
<organism evidence="2">
    <name type="scientific">Streptomyces sp. NBC_00060</name>
    <dbReference type="NCBI Taxonomy" id="2975636"/>
    <lineage>
        <taxon>Bacteria</taxon>
        <taxon>Bacillati</taxon>
        <taxon>Actinomycetota</taxon>
        <taxon>Actinomycetes</taxon>
        <taxon>Kitasatosporales</taxon>
        <taxon>Streptomycetaceae</taxon>
        <taxon>Streptomyces</taxon>
    </lineage>
</organism>
<dbReference type="AlphaFoldDB" id="A0AAU2HB43"/>
<dbReference type="PROSITE" id="PS51318">
    <property type="entry name" value="TAT"/>
    <property type="match status" value="1"/>
</dbReference>
<evidence type="ECO:0000313" key="2">
    <source>
        <dbReference type="EMBL" id="WTU44651.1"/>
    </source>
</evidence>
<reference evidence="2" key="1">
    <citation type="submission" date="2022-10" db="EMBL/GenBank/DDBJ databases">
        <title>The complete genomes of actinobacterial strains from the NBC collection.</title>
        <authorList>
            <person name="Joergensen T.S."/>
            <person name="Alvarez Arevalo M."/>
            <person name="Sterndorff E.B."/>
            <person name="Faurdal D."/>
            <person name="Vuksanovic O."/>
            <person name="Mourched A.-S."/>
            <person name="Charusanti P."/>
            <person name="Shaw S."/>
            <person name="Blin K."/>
            <person name="Weber T."/>
        </authorList>
    </citation>
    <scope>NUCLEOTIDE SEQUENCE</scope>
    <source>
        <strain evidence="2">NBC_00060</strain>
    </source>
</reference>
<protein>
    <submittedName>
        <fullName evidence="2">Uncharacterized protein</fullName>
    </submittedName>
</protein>
<keyword evidence="1" id="KW-0732">Signal</keyword>
<accession>A0AAU2HB43</accession>
<gene>
    <name evidence="2" type="ORF">OHV25_36195</name>
</gene>
<dbReference type="InterPro" id="IPR006311">
    <property type="entry name" value="TAT_signal"/>
</dbReference>
<feature type="signal peptide" evidence="1">
    <location>
        <begin position="1"/>
        <end position="21"/>
    </location>
</feature>
<evidence type="ECO:0000256" key="1">
    <source>
        <dbReference type="SAM" id="SignalP"/>
    </source>
</evidence>
<sequence length="180" mass="18861">MDRARKRLTRRAALTAAVAGAGSVAVSVPASGAATARGRGPGSTARTDLARVRSVTADSLHVDFPQAGTRTRSLMAPDAPASRETVPMAGFPQGVVPRPGDRVMVTDWWDGRETAAIPVVSWVTGVPRPLRDGGYRVGGRRAAPSPLLERASRTGTRTAVCLLDTELATAQVMAVRPPSR</sequence>
<name>A0AAU2HB43_9ACTN</name>